<dbReference type="InterPro" id="IPR000086">
    <property type="entry name" value="NUDIX_hydrolase_dom"/>
</dbReference>
<reference evidence="4 5" key="1">
    <citation type="journal article" date="2016" name="Nat. Commun.">
        <title>Thousands of microbial genomes shed light on interconnected biogeochemical processes in an aquifer system.</title>
        <authorList>
            <person name="Anantharaman K."/>
            <person name="Brown C.T."/>
            <person name="Hug L.A."/>
            <person name="Sharon I."/>
            <person name="Castelle C.J."/>
            <person name="Probst A.J."/>
            <person name="Thomas B.C."/>
            <person name="Singh A."/>
            <person name="Wilkins M.J."/>
            <person name="Karaoz U."/>
            <person name="Brodie E.L."/>
            <person name="Williams K.H."/>
            <person name="Hubbard S.S."/>
            <person name="Banfield J.F."/>
        </authorList>
    </citation>
    <scope>NUCLEOTIDE SEQUENCE [LARGE SCALE GENOMIC DNA]</scope>
</reference>
<dbReference type="Proteomes" id="UP000177480">
    <property type="component" value="Unassembled WGS sequence"/>
</dbReference>
<dbReference type="STRING" id="1802114.A2719_00875"/>
<dbReference type="PROSITE" id="PS51462">
    <property type="entry name" value="NUDIX"/>
    <property type="match status" value="1"/>
</dbReference>
<dbReference type="GO" id="GO:0006753">
    <property type="term" value="P:nucleoside phosphate metabolic process"/>
    <property type="evidence" value="ECO:0007669"/>
    <property type="project" value="TreeGrafter"/>
</dbReference>
<comment type="cofactor">
    <cofactor evidence="1">
        <name>Mg(2+)</name>
        <dbReference type="ChEBI" id="CHEBI:18420"/>
    </cofactor>
</comment>
<dbReference type="Pfam" id="PF00293">
    <property type="entry name" value="NUDIX"/>
    <property type="match status" value="1"/>
</dbReference>
<dbReference type="InterPro" id="IPR015797">
    <property type="entry name" value="NUDIX_hydrolase-like_dom_sf"/>
</dbReference>
<feature type="domain" description="Nudix hydrolase" evidence="3">
    <location>
        <begin position="41"/>
        <end position="172"/>
    </location>
</feature>
<dbReference type="PANTHER" id="PTHR11839">
    <property type="entry name" value="UDP/ADP-SUGAR PYROPHOSPHATASE"/>
    <property type="match status" value="1"/>
</dbReference>
<dbReference type="GO" id="GO:0019693">
    <property type="term" value="P:ribose phosphate metabolic process"/>
    <property type="evidence" value="ECO:0007669"/>
    <property type="project" value="TreeGrafter"/>
</dbReference>
<dbReference type="SUPFAM" id="SSF55811">
    <property type="entry name" value="Nudix"/>
    <property type="match status" value="1"/>
</dbReference>
<dbReference type="Gene3D" id="3.90.79.10">
    <property type="entry name" value="Nucleoside Triphosphate Pyrophosphohydrolase"/>
    <property type="match status" value="1"/>
</dbReference>
<organism evidence="4 5">
    <name type="scientific">Candidatus Ryanbacteria bacterium RIFCSPHIGHO2_01_FULL_45_22</name>
    <dbReference type="NCBI Taxonomy" id="1802114"/>
    <lineage>
        <taxon>Bacteria</taxon>
        <taxon>Candidatus Ryaniibacteriota</taxon>
    </lineage>
</organism>
<dbReference type="GO" id="GO:0016787">
    <property type="term" value="F:hydrolase activity"/>
    <property type="evidence" value="ECO:0007669"/>
    <property type="project" value="UniProtKB-KW"/>
</dbReference>
<evidence type="ECO:0000313" key="4">
    <source>
        <dbReference type="EMBL" id="OGZ43231.1"/>
    </source>
</evidence>
<protein>
    <recommendedName>
        <fullName evidence="3">Nudix hydrolase domain-containing protein</fullName>
    </recommendedName>
</protein>
<keyword evidence="2" id="KW-0378">Hydrolase</keyword>
<evidence type="ECO:0000259" key="3">
    <source>
        <dbReference type="PROSITE" id="PS51462"/>
    </source>
</evidence>
<sequence length="185" mass="21555">MIQEWRKGKEEILLKKFGKEMRSVLFTDPRMNIEEEFILFGSKDWSVVLPLTTDMRVVTVRQYKQGCDKIIRELPAGAADLNEKPEHTARREFLEETGYEAMEGMRFLGPPLWISTRSSWTRFWPFLALGCKKVAEQKLDDVEDIEVELIPLDEWIHKALSEIEEPSAVVATFRALPHIGYKIEK</sequence>
<dbReference type="PROSITE" id="PS00893">
    <property type="entry name" value="NUDIX_BOX"/>
    <property type="match status" value="1"/>
</dbReference>
<accession>A0A1G2G089</accession>
<dbReference type="AlphaFoldDB" id="A0A1G2G089"/>
<evidence type="ECO:0000256" key="2">
    <source>
        <dbReference type="ARBA" id="ARBA00022801"/>
    </source>
</evidence>
<dbReference type="PANTHER" id="PTHR11839:SF18">
    <property type="entry name" value="NUDIX HYDROLASE DOMAIN-CONTAINING PROTEIN"/>
    <property type="match status" value="1"/>
</dbReference>
<evidence type="ECO:0000313" key="5">
    <source>
        <dbReference type="Proteomes" id="UP000177480"/>
    </source>
</evidence>
<comment type="caution">
    <text evidence="4">The sequence shown here is derived from an EMBL/GenBank/DDBJ whole genome shotgun (WGS) entry which is preliminary data.</text>
</comment>
<gene>
    <name evidence="4" type="ORF">A2719_00875</name>
</gene>
<name>A0A1G2G089_9BACT</name>
<dbReference type="EMBL" id="MHNK01000019">
    <property type="protein sequence ID" value="OGZ43231.1"/>
    <property type="molecule type" value="Genomic_DNA"/>
</dbReference>
<dbReference type="CDD" id="cd03424">
    <property type="entry name" value="NUDIX_ADPRase_Nudt5_UGPPase_Nudt14"/>
    <property type="match status" value="1"/>
</dbReference>
<evidence type="ECO:0000256" key="1">
    <source>
        <dbReference type="ARBA" id="ARBA00001946"/>
    </source>
</evidence>
<proteinExistence type="predicted"/>
<dbReference type="InterPro" id="IPR020084">
    <property type="entry name" value="NUDIX_hydrolase_CS"/>
</dbReference>